<evidence type="ECO:0000256" key="5">
    <source>
        <dbReference type="ARBA" id="ARBA00023157"/>
    </source>
</evidence>
<evidence type="ECO:0000256" key="2">
    <source>
        <dbReference type="ARBA" id="ARBA00022630"/>
    </source>
</evidence>
<dbReference type="SUPFAM" id="SSF51905">
    <property type="entry name" value="FAD/NAD(P)-binding domain"/>
    <property type="match status" value="1"/>
</dbReference>
<comment type="cofactor">
    <cofactor evidence="8">
        <name>FAD</name>
        <dbReference type="ChEBI" id="CHEBI:57692"/>
    </cofactor>
    <text evidence="8">Binds 1 FAD per subunit.</text>
</comment>
<name>A0A0U5ARV6_9BACT</name>
<organism evidence="10 11">
    <name type="scientific">Caldimicrobium thiodismutans</name>
    <dbReference type="NCBI Taxonomy" id="1653476"/>
    <lineage>
        <taxon>Bacteria</taxon>
        <taxon>Pseudomonadati</taxon>
        <taxon>Thermodesulfobacteriota</taxon>
        <taxon>Thermodesulfobacteria</taxon>
        <taxon>Thermodesulfobacteriales</taxon>
        <taxon>Thermodesulfobacteriaceae</taxon>
        <taxon>Caldimicrobium</taxon>
    </lineage>
</organism>
<accession>A0A0U5ARV6</accession>
<dbReference type="PROSITE" id="PS00573">
    <property type="entry name" value="PYRIDINE_REDOX_2"/>
    <property type="match status" value="1"/>
</dbReference>
<evidence type="ECO:0000256" key="3">
    <source>
        <dbReference type="ARBA" id="ARBA00022827"/>
    </source>
</evidence>
<evidence type="ECO:0000256" key="1">
    <source>
        <dbReference type="ARBA" id="ARBA00009333"/>
    </source>
</evidence>
<keyword evidence="11" id="KW-1185">Reference proteome</keyword>
<keyword evidence="6 7" id="KW-0676">Redox-active center</keyword>
<protein>
    <recommendedName>
        <fullName evidence="7">Thioredoxin reductase</fullName>
        <ecNumber evidence="7">1.8.1.9</ecNumber>
    </recommendedName>
</protein>
<dbReference type="InterPro" id="IPR023753">
    <property type="entry name" value="FAD/NAD-binding_dom"/>
</dbReference>
<dbReference type="PATRIC" id="fig|1653476.3.peg.1331"/>
<dbReference type="RefSeq" id="WP_068514974.1">
    <property type="nucleotide sequence ID" value="NZ_AP014945.1"/>
</dbReference>
<keyword evidence="8" id="KW-0521">NADP</keyword>
<dbReference type="PRINTS" id="PR00469">
    <property type="entry name" value="PNDRDTASEII"/>
</dbReference>
<dbReference type="EMBL" id="AP014945">
    <property type="protein sequence ID" value="BAU23649.1"/>
    <property type="molecule type" value="Genomic_DNA"/>
</dbReference>
<dbReference type="PRINTS" id="PR00368">
    <property type="entry name" value="FADPNR"/>
</dbReference>
<comment type="catalytic activity">
    <reaction evidence="7">
        <text>[thioredoxin]-dithiol + NADP(+) = [thioredoxin]-disulfide + NADPH + H(+)</text>
        <dbReference type="Rhea" id="RHEA:20345"/>
        <dbReference type="Rhea" id="RHEA-COMP:10698"/>
        <dbReference type="Rhea" id="RHEA-COMP:10700"/>
        <dbReference type="ChEBI" id="CHEBI:15378"/>
        <dbReference type="ChEBI" id="CHEBI:29950"/>
        <dbReference type="ChEBI" id="CHEBI:50058"/>
        <dbReference type="ChEBI" id="CHEBI:57783"/>
        <dbReference type="ChEBI" id="CHEBI:58349"/>
        <dbReference type="EC" id="1.8.1.9"/>
    </reaction>
</comment>
<reference evidence="11" key="2">
    <citation type="journal article" date="2016" name="Int. J. Syst. Evol. Microbiol.">
        <title>Caldimicrobium thiodismutans sp. nov., a sulfur-disproportionating bacterium isolated from a hot spring.</title>
        <authorList>
            <person name="Kojima H."/>
            <person name="Umezawa K."/>
            <person name="Fukui M."/>
        </authorList>
    </citation>
    <scope>NUCLEOTIDE SEQUENCE [LARGE SCALE GENOMIC DNA]</scope>
    <source>
        <strain evidence="11">TF1</strain>
    </source>
</reference>
<dbReference type="OrthoDB" id="9806179at2"/>
<comment type="subunit">
    <text evidence="7">Homodimer.</text>
</comment>
<gene>
    <name evidence="10" type="ORF">THC_1281</name>
</gene>
<keyword evidence="4 7" id="KW-0560">Oxidoreductase</keyword>
<dbReference type="InterPro" id="IPR005982">
    <property type="entry name" value="Thioredox_Rdtase"/>
</dbReference>
<dbReference type="KEGG" id="cthi:THC_1281"/>
<sequence length="310" mass="33906">MPEDLYDLIIIGGGPAGLTAGLYARRALLKTLLLEKGPLGGQVIYTDLIENYPGFPEGISGFDLIDLMHKQVQKVNLEILEEEVIALSDFETYKELTTATGKKFRSRAVILALGAMYKKLGVPGELEFTGKGVSYCAICDGPFYRGEVVAVVGGGNTALQEALHLTKYAEKVYLIHRRDAFRATAILQERVKANPKIELILNSVPEEIQGRDKVETLRLKNVKTGETFILPVAGIFIFIGLTASTQWLKGILDLDEQGFIITDKEMRTSLSGVFACGDCVSKKFRQIINACGEGAVAALNAEEFIKSLVE</sequence>
<dbReference type="InterPro" id="IPR036188">
    <property type="entry name" value="FAD/NAD-bd_sf"/>
</dbReference>
<proteinExistence type="inferred from homology"/>
<keyword evidence="5" id="KW-1015">Disulfide bond</keyword>
<dbReference type="Proteomes" id="UP000068196">
    <property type="component" value="Chromosome"/>
</dbReference>
<dbReference type="InterPro" id="IPR008255">
    <property type="entry name" value="Pyr_nucl-diS_OxRdtase_2_AS"/>
</dbReference>
<keyword evidence="3 7" id="KW-0274">FAD</keyword>
<evidence type="ECO:0000256" key="7">
    <source>
        <dbReference type="RuleBase" id="RU003880"/>
    </source>
</evidence>
<dbReference type="GO" id="GO:0004791">
    <property type="term" value="F:thioredoxin-disulfide reductase (NADPH) activity"/>
    <property type="evidence" value="ECO:0007669"/>
    <property type="project" value="UniProtKB-UniRule"/>
</dbReference>
<evidence type="ECO:0000313" key="11">
    <source>
        <dbReference type="Proteomes" id="UP000068196"/>
    </source>
</evidence>
<dbReference type="Pfam" id="PF07992">
    <property type="entry name" value="Pyr_redox_2"/>
    <property type="match status" value="1"/>
</dbReference>
<dbReference type="NCBIfam" id="TIGR01292">
    <property type="entry name" value="TRX_reduct"/>
    <property type="match status" value="1"/>
</dbReference>
<evidence type="ECO:0000313" key="10">
    <source>
        <dbReference type="EMBL" id="BAU23649.1"/>
    </source>
</evidence>
<dbReference type="GO" id="GO:0019430">
    <property type="term" value="P:removal of superoxide radicals"/>
    <property type="evidence" value="ECO:0007669"/>
    <property type="project" value="UniProtKB-UniRule"/>
</dbReference>
<reference evidence="10 11" key="1">
    <citation type="journal article" date="2016" name="Int. J. Syst. Evol. Microbiol.">
        <title>Caldimicrobium thiodismutans sp. nov., a sulfur-disproportionating bacterium isolated from a hot spring, and emended description of the genus Caldimicrobium.</title>
        <authorList>
            <person name="Kojima H."/>
            <person name="Umezawa K."/>
            <person name="Fukui M."/>
        </authorList>
    </citation>
    <scope>NUCLEOTIDE SEQUENCE [LARGE SCALE GENOMIC DNA]</scope>
    <source>
        <strain evidence="10 11">TF1</strain>
    </source>
</reference>
<evidence type="ECO:0000256" key="4">
    <source>
        <dbReference type="ARBA" id="ARBA00023002"/>
    </source>
</evidence>
<evidence type="ECO:0000256" key="6">
    <source>
        <dbReference type="ARBA" id="ARBA00023284"/>
    </source>
</evidence>
<dbReference type="PANTHER" id="PTHR48105">
    <property type="entry name" value="THIOREDOXIN REDUCTASE 1-RELATED-RELATED"/>
    <property type="match status" value="1"/>
</dbReference>
<feature type="domain" description="FAD/NAD(P)-binding" evidence="9">
    <location>
        <begin position="6"/>
        <end position="294"/>
    </location>
</feature>
<evidence type="ECO:0000256" key="8">
    <source>
        <dbReference type="RuleBase" id="RU003881"/>
    </source>
</evidence>
<dbReference type="InterPro" id="IPR050097">
    <property type="entry name" value="Ferredoxin-NADP_redctase_2"/>
</dbReference>
<dbReference type="GO" id="GO:0005737">
    <property type="term" value="C:cytoplasm"/>
    <property type="evidence" value="ECO:0007669"/>
    <property type="project" value="InterPro"/>
</dbReference>
<comment type="similarity">
    <text evidence="1 7">Belongs to the class-II pyridine nucleotide-disulfide oxidoreductase family.</text>
</comment>
<dbReference type="EC" id="1.8.1.9" evidence="7"/>
<evidence type="ECO:0000259" key="9">
    <source>
        <dbReference type="Pfam" id="PF07992"/>
    </source>
</evidence>
<dbReference type="AlphaFoldDB" id="A0A0U5ARV6"/>
<dbReference type="Gene3D" id="3.50.50.60">
    <property type="entry name" value="FAD/NAD(P)-binding domain"/>
    <property type="match status" value="2"/>
</dbReference>
<dbReference type="STRING" id="1653476.THC_1281"/>
<keyword evidence="2 7" id="KW-0285">Flavoprotein</keyword>